<dbReference type="GO" id="GO:0016020">
    <property type="term" value="C:membrane"/>
    <property type="evidence" value="ECO:0007669"/>
    <property type="project" value="UniProtKB-SubCell"/>
</dbReference>
<dbReference type="SUPFAM" id="SSF161070">
    <property type="entry name" value="SNF-like"/>
    <property type="match status" value="1"/>
</dbReference>
<feature type="transmembrane region" description="Helical" evidence="6">
    <location>
        <begin position="7"/>
        <end position="28"/>
    </location>
</feature>
<feature type="transmembrane region" description="Helical" evidence="6">
    <location>
        <begin position="40"/>
        <end position="65"/>
    </location>
</feature>
<feature type="transmembrane region" description="Helical" evidence="6">
    <location>
        <begin position="86"/>
        <end position="108"/>
    </location>
</feature>
<feature type="transmembrane region" description="Helical" evidence="6">
    <location>
        <begin position="221"/>
        <end position="239"/>
    </location>
</feature>
<feature type="transmembrane region" description="Helical" evidence="6">
    <location>
        <begin position="380"/>
        <end position="401"/>
    </location>
</feature>
<keyword evidence="2" id="KW-0813">Transport</keyword>
<feature type="transmembrane region" description="Helical" evidence="6">
    <location>
        <begin position="173"/>
        <end position="201"/>
    </location>
</feature>
<evidence type="ECO:0000256" key="3">
    <source>
        <dbReference type="ARBA" id="ARBA00022692"/>
    </source>
</evidence>
<accession>A0A7K0KDU2</accession>
<feature type="transmembrane region" description="Helical" evidence="6">
    <location>
        <begin position="143"/>
        <end position="161"/>
    </location>
</feature>
<evidence type="ECO:0000256" key="1">
    <source>
        <dbReference type="ARBA" id="ARBA00004141"/>
    </source>
</evidence>
<keyword evidence="5 6" id="KW-0472">Membrane</keyword>
<feature type="transmembrane region" description="Helical" evidence="6">
    <location>
        <begin position="251"/>
        <end position="271"/>
    </location>
</feature>
<keyword evidence="8" id="KW-1185">Reference proteome</keyword>
<evidence type="ECO:0000313" key="8">
    <source>
        <dbReference type="Proteomes" id="UP000438914"/>
    </source>
</evidence>
<evidence type="ECO:0000313" key="7">
    <source>
        <dbReference type="EMBL" id="MST84101.1"/>
    </source>
</evidence>
<dbReference type="PANTHER" id="PTHR42948:SF1">
    <property type="entry name" value="TRANSPORTER"/>
    <property type="match status" value="1"/>
</dbReference>
<keyword evidence="4 6" id="KW-1133">Transmembrane helix</keyword>
<name>A0A7K0KDU2_9BACT</name>
<feature type="transmembrane region" description="Helical" evidence="6">
    <location>
        <begin position="299"/>
        <end position="322"/>
    </location>
</feature>
<dbReference type="InterPro" id="IPR000175">
    <property type="entry name" value="Na/ntran_symport"/>
</dbReference>
<dbReference type="AlphaFoldDB" id="A0A7K0KDU2"/>
<proteinExistence type="predicted"/>
<protein>
    <submittedName>
        <fullName evidence="7">Sodium-dependent transporter</fullName>
    </submittedName>
</protein>
<evidence type="ECO:0000256" key="5">
    <source>
        <dbReference type="ARBA" id="ARBA00023136"/>
    </source>
</evidence>
<reference evidence="7 8" key="1">
    <citation type="submission" date="2019-08" db="EMBL/GenBank/DDBJ databases">
        <title>In-depth cultivation of the pig gut microbiome towards novel bacterial diversity and tailored functional studies.</title>
        <authorList>
            <person name="Wylensek D."/>
            <person name="Hitch T.C.A."/>
            <person name="Clavel T."/>
        </authorList>
    </citation>
    <scope>NUCLEOTIDE SEQUENCE [LARGE SCALE GENOMIC DNA]</scope>
    <source>
        <strain evidence="7 8">LKV-178-WT-2A</strain>
    </source>
</reference>
<organism evidence="7 8">
    <name type="scientific">Hallella mizrahii</name>
    <dbReference type="NCBI Taxonomy" id="2606637"/>
    <lineage>
        <taxon>Bacteria</taxon>
        <taxon>Pseudomonadati</taxon>
        <taxon>Bacteroidota</taxon>
        <taxon>Bacteroidia</taxon>
        <taxon>Bacteroidales</taxon>
        <taxon>Prevotellaceae</taxon>
        <taxon>Hallella</taxon>
    </lineage>
</organism>
<comment type="subcellular location">
    <subcellularLocation>
        <location evidence="1">Membrane</location>
        <topology evidence="1">Multi-pass membrane protein</topology>
    </subcellularLocation>
</comment>
<dbReference type="PRINTS" id="PR00176">
    <property type="entry name" value="NANEUSMPORT"/>
</dbReference>
<dbReference type="EMBL" id="VUNG01000009">
    <property type="protein sequence ID" value="MST84101.1"/>
    <property type="molecule type" value="Genomic_DNA"/>
</dbReference>
<dbReference type="PANTHER" id="PTHR42948">
    <property type="entry name" value="TRANSPORTER"/>
    <property type="match status" value="1"/>
</dbReference>
<comment type="caution">
    <text evidence="7">The sequence shown here is derived from an EMBL/GenBank/DDBJ whole genome shotgun (WGS) entry which is preliminary data.</text>
</comment>
<sequence length="447" mass="48322">MSERGSFGTKIGVILATAGSAVGLGNIWRFPYLTGQDGGAAFLLVYLVSILILGIPGMVAEFIVGRHGASNAARAYYQLGGRWWSLIGYMGAVTSMIILGFYAVVAGWCLQYLVVSLLGGIHGDPAYVAAYFKNFSSDPVKPLLWTVAFIVLTHLVVIRGVRKGIEKFSNMLMPTLFILLLIIVVASCLLPGAGKGIAFLFKPDFSKIDSNVLLDALGQSFFSLSLGTACLCTYASYFSRQTNLSQSALQIAGIDTFIAVLAGLMIFPAAFSVGVRPDSGPSLIFITLPNVFQQAFSPALGYIISVLFYALLALAALTSTISMHEIGTAMFYEELHISRKKGAIMETLVCVTIGVLCSLSCGAADISLFGKTFLECCDYLTSNILLPLGSFFTCILIGWVVPKRIVRDEFTNWGTVRGRFYAVWLFIIRFVSPVCILAVFLHQLGIL</sequence>
<dbReference type="CDD" id="cd10336">
    <property type="entry name" value="SLC6sbd_Tyt1-Like"/>
    <property type="match status" value="1"/>
</dbReference>
<evidence type="ECO:0000256" key="2">
    <source>
        <dbReference type="ARBA" id="ARBA00022448"/>
    </source>
</evidence>
<gene>
    <name evidence="7" type="ORF">FYJ73_05375</name>
</gene>
<dbReference type="Pfam" id="PF00209">
    <property type="entry name" value="SNF"/>
    <property type="match status" value="2"/>
</dbReference>
<evidence type="ECO:0000256" key="6">
    <source>
        <dbReference type="SAM" id="Phobius"/>
    </source>
</evidence>
<dbReference type="NCBIfam" id="NF037979">
    <property type="entry name" value="Na_transp"/>
    <property type="match status" value="1"/>
</dbReference>
<evidence type="ECO:0000256" key="4">
    <source>
        <dbReference type="ARBA" id="ARBA00022989"/>
    </source>
</evidence>
<dbReference type="RefSeq" id="WP_154533684.1">
    <property type="nucleotide sequence ID" value="NZ_VUNG01000009.1"/>
</dbReference>
<feature type="transmembrane region" description="Helical" evidence="6">
    <location>
        <begin position="343"/>
        <end position="368"/>
    </location>
</feature>
<dbReference type="Proteomes" id="UP000438914">
    <property type="component" value="Unassembled WGS sequence"/>
</dbReference>
<dbReference type="PROSITE" id="PS50267">
    <property type="entry name" value="NA_NEUROTRAN_SYMP_3"/>
    <property type="match status" value="1"/>
</dbReference>
<dbReference type="InterPro" id="IPR037272">
    <property type="entry name" value="SNS_sf"/>
</dbReference>
<feature type="transmembrane region" description="Helical" evidence="6">
    <location>
        <begin position="421"/>
        <end position="441"/>
    </location>
</feature>
<dbReference type="InterPro" id="IPR047218">
    <property type="entry name" value="YocR/YhdH-like"/>
</dbReference>
<keyword evidence="3 6" id="KW-0812">Transmembrane</keyword>